<sequence length="59" mass="6216">MRIGADAEYSDPSAARAQLSDFAEDGALLVRADNHIAWRVTTGADVANLQATLSSVLGR</sequence>
<dbReference type="EMBL" id="CP053564">
    <property type="protein sequence ID" value="QJY49606.1"/>
    <property type="molecule type" value="Genomic_DNA"/>
</dbReference>
<gene>
    <name evidence="1" type="ORF">HOP40_30785</name>
</gene>
<accession>A0A6M6JQZ0</accession>
<keyword evidence="2" id="KW-1185">Reference proteome</keyword>
<dbReference type="Gene3D" id="3.40.30.120">
    <property type="match status" value="1"/>
</dbReference>
<dbReference type="KEGG" id="pbro:HOP40_30785"/>
<name>A0A6M6JQZ0_9PSEU</name>
<evidence type="ECO:0000313" key="2">
    <source>
        <dbReference type="Proteomes" id="UP000505377"/>
    </source>
</evidence>
<dbReference type="RefSeq" id="WP_172165757.1">
    <property type="nucleotide sequence ID" value="NZ_CP053564.1"/>
</dbReference>
<dbReference type="Proteomes" id="UP000505377">
    <property type="component" value="Chromosome"/>
</dbReference>
<protein>
    <submittedName>
        <fullName evidence="1">Uncharacterized protein</fullName>
    </submittedName>
</protein>
<organism evidence="1 2">
    <name type="scientific">Pseudonocardia broussonetiae</name>
    <dbReference type="NCBI Taxonomy" id="2736640"/>
    <lineage>
        <taxon>Bacteria</taxon>
        <taxon>Bacillati</taxon>
        <taxon>Actinomycetota</taxon>
        <taxon>Actinomycetes</taxon>
        <taxon>Pseudonocardiales</taxon>
        <taxon>Pseudonocardiaceae</taxon>
        <taxon>Pseudonocardia</taxon>
    </lineage>
</organism>
<proteinExistence type="predicted"/>
<evidence type="ECO:0000313" key="1">
    <source>
        <dbReference type="EMBL" id="QJY49606.1"/>
    </source>
</evidence>
<dbReference type="Pfam" id="PF21274">
    <property type="entry name" value="Rng_hyd_C"/>
    <property type="match status" value="1"/>
</dbReference>
<reference evidence="1 2" key="1">
    <citation type="submission" date="2020-05" db="EMBL/GenBank/DDBJ databases">
        <authorList>
            <person name="Mo P."/>
        </authorList>
    </citation>
    <scope>NUCLEOTIDE SEQUENCE [LARGE SCALE GENOMIC DNA]</scope>
    <source>
        <strain evidence="1 2">Gen01</strain>
    </source>
</reference>
<dbReference type="AlphaFoldDB" id="A0A6M6JQZ0"/>